<dbReference type="Proteomes" id="UP000675881">
    <property type="component" value="Chromosome 13"/>
</dbReference>
<name>A0A7R8CI89_LEPSM</name>
<dbReference type="PANTHER" id="PTHR37984:SF5">
    <property type="entry name" value="PROTEIN NYNRIN-LIKE"/>
    <property type="match status" value="1"/>
</dbReference>
<accession>A0A7R8CI89</accession>
<dbReference type="PANTHER" id="PTHR37984">
    <property type="entry name" value="PROTEIN CBG26694"/>
    <property type="match status" value="1"/>
</dbReference>
<gene>
    <name evidence="3" type="ORF">LSAA_4159</name>
</gene>
<dbReference type="InterPro" id="IPR043502">
    <property type="entry name" value="DNA/RNA_pol_sf"/>
</dbReference>
<dbReference type="GO" id="GO:0071897">
    <property type="term" value="P:DNA biosynthetic process"/>
    <property type="evidence" value="ECO:0007669"/>
    <property type="project" value="UniProtKB-ARBA"/>
</dbReference>
<evidence type="ECO:0000313" key="3">
    <source>
        <dbReference type="EMBL" id="CAF2825052.1"/>
    </source>
</evidence>
<evidence type="ECO:0000313" key="4">
    <source>
        <dbReference type="Proteomes" id="UP000675881"/>
    </source>
</evidence>
<dbReference type="AlphaFoldDB" id="A0A7R8CI89"/>
<proteinExistence type="predicted"/>
<feature type="domain" description="Reverse transcriptase/retrotransposon-derived protein RNase H-like" evidence="2">
    <location>
        <begin position="398"/>
        <end position="451"/>
    </location>
</feature>
<protein>
    <submittedName>
        <fullName evidence="3">(salmon louse) hypothetical protein</fullName>
    </submittedName>
</protein>
<dbReference type="InterPro" id="IPR041577">
    <property type="entry name" value="RT_RNaseH_2"/>
</dbReference>
<dbReference type="GO" id="GO:0003824">
    <property type="term" value="F:catalytic activity"/>
    <property type="evidence" value="ECO:0007669"/>
    <property type="project" value="UniProtKB-KW"/>
</dbReference>
<evidence type="ECO:0000259" key="2">
    <source>
        <dbReference type="Pfam" id="PF17919"/>
    </source>
</evidence>
<dbReference type="InterPro" id="IPR050951">
    <property type="entry name" value="Retrovirus_Pol_polyprotein"/>
</dbReference>
<sequence length="779" mass="88712">MSSLLKRRYCPCLDNKINKNHLLDKRFLVLAEDGTLVPLVKTDFEGLWMKDSGEFEIAFKLNPLHIYCKERSETTTKEARAKENAVVIINNWFGVENSGQIYDKVKAQICTGYPFEDQFIALDKISAGGDDDQPRAIGAMKRMIILEIGNNCETLLSNPSVQIEKEQITGDILDITIGEESCSEYEFTFDIPHEVHVAFAINHQPDQFKKWDINFQRLSYVSDSEVSDQKFKEFHLPLLDRQPKLIERFCQVLEDSIGGKYDKAHTKDSASNALEKFKKTRCPSTLEVSDALKPEQESVSAENATPRECLSINYNNIATHSKAVVRVENDVRARYIPARPVPLDLCSQTIDELEEMNKFGTFTWVETSEWGSPIPLLERPSTATPLYELPKSSVEYIWSPLVEKSFISIKKAVSEAPFLMHYDPSRQLTLTTDASPLTLGVVLSQWDQYKEQDKLPTPFAVSDAYHYFEHGTLTNFDFAFDGGLAPLFDHIRDAPRSTTSKLVVQSLPLLDTRFNKITCRSCFPHLSGNFFRIYSIDRFRTKGTALNQFQSLLMLLTNLQLSLTINKILVIQQINMASSKVNTLSETTTDQCLDQIYLLDYSTTTILDPENVSNLIFVDTNEQIEEILDESMDSNEEGKLMVLYMSQQHEEYNGDLDSCTEIPSSDSETEMDAIHDQEVASATLSDDEEIHECLLTESYEEEIIYLENVFVGRDYEIQYDSFIQPHDQITDSYEIFSGMNVSEAVISFNVCSSMDELEEYGDIEELDDDEEPCPRNGPN</sequence>
<dbReference type="SUPFAM" id="SSF56672">
    <property type="entry name" value="DNA/RNA polymerases"/>
    <property type="match status" value="1"/>
</dbReference>
<keyword evidence="4" id="KW-1185">Reference proteome</keyword>
<keyword evidence="1" id="KW-0511">Multifunctional enzyme</keyword>
<dbReference type="EMBL" id="HG994592">
    <property type="protein sequence ID" value="CAF2825052.1"/>
    <property type="molecule type" value="Genomic_DNA"/>
</dbReference>
<organism evidence="3 4">
    <name type="scientific">Lepeophtheirus salmonis</name>
    <name type="common">Salmon louse</name>
    <name type="synonym">Caligus salmonis</name>
    <dbReference type="NCBI Taxonomy" id="72036"/>
    <lineage>
        <taxon>Eukaryota</taxon>
        <taxon>Metazoa</taxon>
        <taxon>Ecdysozoa</taxon>
        <taxon>Arthropoda</taxon>
        <taxon>Crustacea</taxon>
        <taxon>Multicrustacea</taxon>
        <taxon>Hexanauplia</taxon>
        <taxon>Copepoda</taxon>
        <taxon>Siphonostomatoida</taxon>
        <taxon>Caligidae</taxon>
        <taxon>Lepeophtheirus</taxon>
    </lineage>
</organism>
<reference evidence="3" key="1">
    <citation type="submission" date="2021-02" db="EMBL/GenBank/DDBJ databases">
        <authorList>
            <person name="Bekaert M."/>
        </authorList>
    </citation>
    <scope>NUCLEOTIDE SEQUENCE</scope>
    <source>
        <strain evidence="3">IoA-00</strain>
    </source>
</reference>
<dbReference type="Pfam" id="PF17919">
    <property type="entry name" value="RT_RNaseH_2"/>
    <property type="match status" value="1"/>
</dbReference>
<evidence type="ECO:0000256" key="1">
    <source>
        <dbReference type="ARBA" id="ARBA00023268"/>
    </source>
</evidence>